<dbReference type="PIRSF" id="PIRSF002181">
    <property type="entry name" value="Ribosomal_L13"/>
    <property type="match status" value="1"/>
</dbReference>
<dbReference type="GO" id="GO:0017148">
    <property type="term" value="P:negative regulation of translation"/>
    <property type="evidence" value="ECO:0007669"/>
    <property type="project" value="TreeGrafter"/>
</dbReference>
<gene>
    <name evidence="5" type="ORF">ASTO00021_LOCUS14830</name>
    <name evidence="6" type="ORF">ASTO00021_LOCUS14831</name>
</gene>
<dbReference type="GO" id="GO:0003729">
    <property type="term" value="F:mRNA binding"/>
    <property type="evidence" value="ECO:0007669"/>
    <property type="project" value="TreeGrafter"/>
</dbReference>
<dbReference type="PANTHER" id="PTHR11545">
    <property type="entry name" value="RIBOSOMAL PROTEIN L13"/>
    <property type="match status" value="1"/>
</dbReference>
<dbReference type="PROSITE" id="PS00783">
    <property type="entry name" value="RIBOSOMAL_L13"/>
    <property type="match status" value="1"/>
</dbReference>
<evidence type="ECO:0000313" key="5">
    <source>
        <dbReference type="EMBL" id="CAE0444791.1"/>
    </source>
</evidence>
<dbReference type="PANTHER" id="PTHR11545:SF2">
    <property type="entry name" value="LARGE RIBOSOMAL SUBUNIT PROTEIN UL13M"/>
    <property type="match status" value="1"/>
</dbReference>
<evidence type="ECO:0000256" key="1">
    <source>
        <dbReference type="ARBA" id="ARBA00006227"/>
    </source>
</evidence>
<evidence type="ECO:0000313" key="6">
    <source>
        <dbReference type="EMBL" id="CAE0444792.1"/>
    </source>
</evidence>
<accession>A0A6S8F2J1</accession>
<comment type="similarity">
    <text evidence="1 4">Belongs to the universal ribosomal protein uL13 family.</text>
</comment>
<evidence type="ECO:0000256" key="4">
    <source>
        <dbReference type="RuleBase" id="RU003877"/>
    </source>
</evidence>
<dbReference type="InterPro" id="IPR023563">
    <property type="entry name" value="Ribosomal_uL13_CS"/>
</dbReference>
<keyword evidence="3 4" id="KW-0687">Ribonucleoprotein</keyword>
<keyword evidence="2 4" id="KW-0689">Ribosomal protein</keyword>
<evidence type="ECO:0000256" key="2">
    <source>
        <dbReference type="ARBA" id="ARBA00022980"/>
    </source>
</evidence>
<dbReference type="SUPFAM" id="SSF52161">
    <property type="entry name" value="Ribosomal protein L13"/>
    <property type="match status" value="1"/>
</dbReference>
<dbReference type="GO" id="GO:0006412">
    <property type="term" value="P:translation"/>
    <property type="evidence" value="ECO:0007669"/>
    <property type="project" value="InterPro"/>
</dbReference>
<dbReference type="AlphaFoldDB" id="A0A6S8F2J1"/>
<organism evidence="6">
    <name type="scientific">Aplanochytrium stocchinoi</name>
    <dbReference type="NCBI Taxonomy" id="215587"/>
    <lineage>
        <taxon>Eukaryota</taxon>
        <taxon>Sar</taxon>
        <taxon>Stramenopiles</taxon>
        <taxon>Bigyra</taxon>
        <taxon>Labyrinthulomycetes</taxon>
        <taxon>Thraustochytrida</taxon>
        <taxon>Thraustochytriidae</taxon>
        <taxon>Aplanochytrium</taxon>
    </lineage>
</organism>
<reference evidence="6" key="1">
    <citation type="submission" date="2021-01" db="EMBL/GenBank/DDBJ databases">
        <authorList>
            <person name="Corre E."/>
            <person name="Pelletier E."/>
            <person name="Niang G."/>
            <person name="Scheremetjew M."/>
            <person name="Finn R."/>
            <person name="Kale V."/>
            <person name="Holt S."/>
            <person name="Cochrane G."/>
            <person name="Meng A."/>
            <person name="Brown T."/>
            <person name="Cohen L."/>
        </authorList>
    </citation>
    <scope>NUCLEOTIDE SEQUENCE</scope>
    <source>
        <strain evidence="6">GSBS06</strain>
    </source>
</reference>
<dbReference type="InterPro" id="IPR005823">
    <property type="entry name" value="Ribosomal_uL13_bac-type"/>
</dbReference>
<dbReference type="CDD" id="cd00392">
    <property type="entry name" value="Ribosomal_L13"/>
    <property type="match status" value="1"/>
</dbReference>
<name>A0A6S8F2J1_9STRA</name>
<evidence type="ECO:0008006" key="7">
    <source>
        <dbReference type="Google" id="ProtNLM"/>
    </source>
</evidence>
<evidence type="ECO:0000256" key="3">
    <source>
        <dbReference type="ARBA" id="ARBA00023274"/>
    </source>
</evidence>
<dbReference type="GO" id="GO:0005762">
    <property type="term" value="C:mitochondrial large ribosomal subunit"/>
    <property type="evidence" value="ECO:0007669"/>
    <property type="project" value="TreeGrafter"/>
</dbReference>
<dbReference type="NCBIfam" id="TIGR01066">
    <property type="entry name" value="rplM_bact"/>
    <property type="match status" value="1"/>
</dbReference>
<dbReference type="HAMAP" id="MF_01366">
    <property type="entry name" value="Ribosomal_uL13"/>
    <property type="match status" value="1"/>
</dbReference>
<dbReference type="Pfam" id="PF00572">
    <property type="entry name" value="Ribosomal_L13"/>
    <property type="match status" value="1"/>
</dbReference>
<dbReference type="InterPro" id="IPR005822">
    <property type="entry name" value="Ribosomal_uL13"/>
</dbReference>
<dbReference type="Gene3D" id="3.90.1180.10">
    <property type="entry name" value="Ribosomal protein L13"/>
    <property type="match status" value="1"/>
</dbReference>
<dbReference type="InterPro" id="IPR036899">
    <property type="entry name" value="Ribosomal_uL13_sf"/>
</dbReference>
<sequence>MASGVSRTAMQAWHLFDAKGQQPGRLATQIARILIGKHKPIYSPHLDIGDHVVVINARQVRWTGKKYNEKLYRWHTGYPGGLKSTTPRQLTEIKDKPEEIIQNAVSRMLPKNKLRKWRMRKLHVFADDDHIFKTKQMFNTEKSSIPYPKVYFNK</sequence>
<proteinExistence type="inferred from homology"/>
<dbReference type="EMBL" id="HBIN01019447">
    <property type="protein sequence ID" value="CAE0444792.1"/>
    <property type="molecule type" value="Transcribed_RNA"/>
</dbReference>
<dbReference type="EMBL" id="HBIN01019446">
    <property type="protein sequence ID" value="CAE0444791.1"/>
    <property type="molecule type" value="Transcribed_RNA"/>
</dbReference>
<dbReference type="GO" id="GO:0003735">
    <property type="term" value="F:structural constituent of ribosome"/>
    <property type="evidence" value="ECO:0007669"/>
    <property type="project" value="InterPro"/>
</dbReference>
<protein>
    <recommendedName>
        <fullName evidence="7">50S ribosomal protein L13</fullName>
    </recommendedName>
</protein>